<evidence type="ECO:0000313" key="1">
    <source>
        <dbReference type="EMBL" id="KKL05149.1"/>
    </source>
</evidence>
<reference evidence="1" key="1">
    <citation type="journal article" date="2015" name="Nature">
        <title>Complex archaea that bridge the gap between prokaryotes and eukaryotes.</title>
        <authorList>
            <person name="Spang A."/>
            <person name="Saw J.H."/>
            <person name="Jorgensen S.L."/>
            <person name="Zaremba-Niedzwiedzka K."/>
            <person name="Martijn J."/>
            <person name="Lind A.E."/>
            <person name="van Eijk R."/>
            <person name="Schleper C."/>
            <person name="Guy L."/>
            <person name="Ettema T.J."/>
        </authorList>
    </citation>
    <scope>NUCLEOTIDE SEQUENCE</scope>
</reference>
<gene>
    <name evidence="1" type="ORF">LCGC14_2608940</name>
</gene>
<proteinExistence type="predicted"/>
<protein>
    <submittedName>
        <fullName evidence="1">Uncharacterized protein</fullName>
    </submittedName>
</protein>
<name>A0A0F9A6H0_9ZZZZ</name>
<organism evidence="1">
    <name type="scientific">marine sediment metagenome</name>
    <dbReference type="NCBI Taxonomy" id="412755"/>
    <lineage>
        <taxon>unclassified sequences</taxon>
        <taxon>metagenomes</taxon>
        <taxon>ecological metagenomes</taxon>
    </lineage>
</organism>
<accession>A0A0F9A6H0</accession>
<dbReference type="AlphaFoldDB" id="A0A0F9A6H0"/>
<sequence>MAETTQAPTEALVRQEAPKAQELVEMATQAVVKTDAEYISAKTFRKNTVAYFKHWEKEEKEATQPILQGLEKVRSWFRPIKAAAILAKDTIDPKITAFETERERLRLAEEAKLRNQARVREQKLLEDAEKLKAKGKDVQAAAKVEAAQSIPTPAVMPTIPKIEGMHHREEWDIEIVDRKLVPYEYWLIDEARIRKVVKAMDGDIEIPGVRNFKKRIQVSRTT</sequence>
<dbReference type="EMBL" id="LAZR01044236">
    <property type="protein sequence ID" value="KKL05149.1"/>
    <property type="molecule type" value="Genomic_DNA"/>
</dbReference>
<comment type="caution">
    <text evidence="1">The sequence shown here is derived from an EMBL/GenBank/DDBJ whole genome shotgun (WGS) entry which is preliminary data.</text>
</comment>